<dbReference type="PANTHER" id="PTHR47331">
    <property type="entry name" value="PHD-TYPE DOMAIN-CONTAINING PROTEIN"/>
    <property type="match status" value="1"/>
</dbReference>
<reference evidence="1 2" key="1">
    <citation type="submission" date="2018-11" db="EMBL/GenBank/DDBJ databases">
        <authorList>
            <consortium name="Pathogen Informatics"/>
        </authorList>
    </citation>
    <scope>NUCLEOTIDE SEQUENCE [LARGE SCALE GENOMIC DNA]</scope>
</reference>
<dbReference type="Proteomes" id="UP000281553">
    <property type="component" value="Unassembled WGS sequence"/>
</dbReference>
<dbReference type="EMBL" id="UYRU01075964">
    <property type="protein sequence ID" value="VDN26459.1"/>
    <property type="molecule type" value="Genomic_DNA"/>
</dbReference>
<proteinExistence type="predicted"/>
<evidence type="ECO:0000313" key="1">
    <source>
        <dbReference type="EMBL" id="VDN26459.1"/>
    </source>
</evidence>
<protein>
    <recommendedName>
        <fullName evidence="3">Reverse transcriptase domain-containing protein</fullName>
    </recommendedName>
</protein>
<dbReference type="AlphaFoldDB" id="A0A3P7Q7D6"/>
<name>A0A3P7Q7D6_DIBLA</name>
<accession>A0A3P7Q7D6</accession>
<dbReference type="SUPFAM" id="SSF56672">
    <property type="entry name" value="DNA/RNA polymerases"/>
    <property type="match status" value="1"/>
</dbReference>
<evidence type="ECO:0000313" key="2">
    <source>
        <dbReference type="Proteomes" id="UP000281553"/>
    </source>
</evidence>
<dbReference type="OrthoDB" id="10052339at2759"/>
<sequence length="251" mass="28475">MHVGRLANDQRVLRDEGICALTRITYALSQLGVIPIKLATPAGTVETYAFLDSGSDVTLIKRDKLDRQPELLEKYEQTFSSYRKKGYIERVESNKTFPVLRRWYLPHHPVVNPRKPDKICVVFDCAAKCQGVSLNDHLYQGPDLNAKLASVLLGFRLERIAVAGDIEEMFLQVKVYPVDRPALRFLWWESEGSVGEPVEFQWTSHTFGLTSLPFCAAFTMQKTVEDFGSSYSSSTCEAIHRSIYVDDFLLS</sequence>
<evidence type="ECO:0008006" key="3">
    <source>
        <dbReference type="Google" id="ProtNLM"/>
    </source>
</evidence>
<organism evidence="1 2">
    <name type="scientific">Dibothriocephalus latus</name>
    <name type="common">Fish tapeworm</name>
    <name type="synonym">Diphyllobothrium latum</name>
    <dbReference type="NCBI Taxonomy" id="60516"/>
    <lineage>
        <taxon>Eukaryota</taxon>
        <taxon>Metazoa</taxon>
        <taxon>Spiralia</taxon>
        <taxon>Lophotrochozoa</taxon>
        <taxon>Platyhelminthes</taxon>
        <taxon>Cestoda</taxon>
        <taxon>Eucestoda</taxon>
        <taxon>Diphyllobothriidea</taxon>
        <taxon>Diphyllobothriidae</taxon>
        <taxon>Dibothriocephalus</taxon>
    </lineage>
</organism>
<keyword evidence="2" id="KW-1185">Reference proteome</keyword>
<dbReference type="InterPro" id="IPR043502">
    <property type="entry name" value="DNA/RNA_pol_sf"/>
</dbReference>
<dbReference type="PANTHER" id="PTHR47331:SF1">
    <property type="entry name" value="GAG-LIKE PROTEIN"/>
    <property type="match status" value="1"/>
</dbReference>
<gene>
    <name evidence="1" type="ORF">DILT_LOCUS14811</name>
</gene>